<dbReference type="AlphaFoldDB" id="A0A1I2JUQ1"/>
<dbReference type="InterPro" id="IPR038430">
    <property type="entry name" value="NDAH_ubi_oxred_su3_sf"/>
</dbReference>
<accession>A0A1I2JUQ1</accession>
<dbReference type="Proteomes" id="UP000199771">
    <property type="component" value="Unassembled WGS sequence"/>
</dbReference>
<dbReference type="GO" id="GO:0005886">
    <property type="term" value="C:plasma membrane"/>
    <property type="evidence" value="ECO:0007669"/>
    <property type="project" value="UniProtKB-SubCell"/>
</dbReference>
<keyword evidence="15" id="KW-1185">Reference proteome</keyword>
<evidence type="ECO:0000256" key="5">
    <source>
        <dbReference type="ARBA" id="ARBA00022692"/>
    </source>
</evidence>
<reference evidence="14 15" key="1">
    <citation type="submission" date="2016-10" db="EMBL/GenBank/DDBJ databases">
        <authorList>
            <person name="de Groot N.N."/>
        </authorList>
    </citation>
    <scope>NUCLEOTIDE SEQUENCE [LARGE SCALE GENOMIC DNA]</scope>
    <source>
        <strain evidence="14 15">DSM 23609</strain>
    </source>
</reference>
<evidence type="ECO:0000256" key="4">
    <source>
        <dbReference type="ARBA" id="ARBA00022475"/>
    </source>
</evidence>
<dbReference type="InterPro" id="IPR023043">
    <property type="entry name" value="NAD(P)H_OxRDtase_bac/plastid"/>
</dbReference>
<evidence type="ECO:0000256" key="7">
    <source>
        <dbReference type="ARBA" id="ARBA00022967"/>
    </source>
</evidence>
<gene>
    <name evidence="12" type="primary">nuoA</name>
    <name evidence="14" type="ORF">SAMN04488120_11019</name>
</gene>
<evidence type="ECO:0000256" key="13">
    <source>
        <dbReference type="RuleBase" id="RU003639"/>
    </source>
</evidence>
<evidence type="ECO:0000256" key="3">
    <source>
        <dbReference type="ARBA" id="ARBA00022448"/>
    </source>
</evidence>
<keyword evidence="3 12" id="KW-0813">Transport</keyword>
<evidence type="ECO:0000256" key="9">
    <source>
        <dbReference type="ARBA" id="ARBA00023027"/>
    </source>
</evidence>
<dbReference type="Gene3D" id="1.20.58.1610">
    <property type="entry name" value="NADH:ubiquinone/plastoquinone oxidoreductase, chain 3"/>
    <property type="match status" value="1"/>
</dbReference>
<dbReference type="EC" id="7.1.1.-" evidence="12"/>
<protein>
    <recommendedName>
        <fullName evidence="12">NADH-quinone oxidoreductase subunit A</fullName>
        <ecNumber evidence="12">7.1.1.-</ecNumber>
    </recommendedName>
    <alternativeName>
        <fullName evidence="12">NADH dehydrogenase I subunit A</fullName>
    </alternativeName>
    <alternativeName>
        <fullName evidence="12">NDH-1 subunit A</fullName>
    </alternativeName>
    <alternativeName>
        <fullName evidence="12">NUO1</fullName>
    </alternativeName>
</protein>
<comment type="catalytic activity">
    <reaction evidence="12 13">
        <text>a quinone + NADH + 5 H(+)(in) = a quinol + NAD(+) + 4 H(+)(out)</text>
        <dbReference type="Rhea" id="RHEA:57888"/>
        <dbReference type="ChEBI" id="CHEBI:15378"/>
        <dbReference type="ChEBI" id="CHEBI:24646"/>
        <dbReference type="ChEBI" id="CHEBI:57540"/>
        <dbReference type="ChEBI" id="CHEBI:57945"/>
        <dbReference type="ChEBI" id="CHEBI:132124"/>
    </reaction>
</comment>
<dbReference type="STRING" id="1076937.SAMN04488120_11019"/>
<keyword evidence="5 12" id="KW-0812">Transmembrane</keyword>
<evidence type="ECO:0000256" key="6">
    <source>
        <dbReference type="ARBA" id="ARBA00022719"/>
    </source>
</evidence>
<evidence type="ECO:0000256" key="11">
    <source>
        <dbReference type="ARBA" id="ARBA00023136"/>
    </source>
</evidence>
<feature type="transmembrane region" description="Helical" evidence="12">
    <location>
        <begin position="73"/>
        <end position="96"/>
    </location>
</feature>
<dbReference type="GO" id="GO:0030964">
    <property type="term" value="C:NADH dehydrogenase complex"/>
    <property type="evidence" value="ECO:0007669"/>
    <property type="project" value="TreeGrafter"/>
</dbReference>
<dbReference type="GO" id="GO:0048038">
    <property type="term" value="F:quinone binding"/>
    <property type="evidence" value="ECO:0007669"/>
    <property type="project" value="UniProtKB-KW"/>
</dbReference>
<name>A0A1I2JUQ1_9GAMM</name>
<comment type="subunit">
    <text evidence="12">NDH-1 is composed of 14 different subunits. Subunits NuoA, H, J, K, L, M, N constitute the membrane sector of the complex.</text>
</comment>
<evidence type="ECO:0000256" key="8">
    <source>
        <dbReference type="ARBA" id="ARBA00022989"/>
    </source>
</evidence>
<keyword evidence="6 12" id="KW-0874">Quinone</keyword>
<dbReference type="Pfam" id="PF00507">
    <property type="entry name" value="Oxidored_q4"/>
    <property type="match status" value="1"/>
</dbReference>
<keyword evidence="10 12" id="KW-0830">Ubiquinone</keyword>
<evidence type="ECO:0000256" key="12">
    <source>
        <dbReference type="HAMAP-Rule" id="MF_01394"/>
    </source>
</evidence>
<dbReference type="HAMAP" id="MF_01394">
    <property type="entry name" value="NDH1_NuoA"/>
    <property type="match status" value="1"/>
</dbReference>
<keyword evidence="9 12" id="KW-0520">NAD</keyword>
<feature type="transmembrane region" description="Helical" evidence="12">
    <location>
        <begin position="20"/>
        <end position="41"/>
    </location>
</feature>
<dbReference type="GO" id="GO:0050136">
    <property type="term" value="F:NADH dehydrogenase (quinone) (non-electrogenic) activity"/>
    <property type="evidence" value="ECO:0007669"/>
    <property type="project" value="UniProtKB-UniRule"/>
</dbReference>
<proteinExistence type="inferred from homology"/>
<comment type="subcellular location">
    <subcellularLocation>
        <location evidence="12 13">Cell membrane</location>
        <topology evidence="12 13">Multi-pass membrane protein</topology>
    </subcellularLocation>
    <subcellularLocation>
        <location evidence="1">Membrane</location>
        <topology evidence="1">Multi-pass membrane protein</topology>
    </subcellularLocation>
</comment>
<dbReference type="EMBL" id="FOOC01000010">
    <property type="protein sequence ID" value="SFF57909.1"/>
    <property type="molecule type" value="Genomic_DNA"/>
</dbReference>
<evidence type="ECO:0000313" key="15">
    <source>
        <dbReference type="Proteomes" id="UP000199771"/>
    </source>
</evidence>
<feature type="transmembrane region" description="Helical" evidence="12">
    <location>
        <begin position="102"/>
        <end position="123"/>
    </location>
</feature>
<sequence>MGSYLPVERIVEPSSTLGDLAFYTALVLGLVAVMLGLSALLGPRSRLTRAGAEPYESGIVSTGGARLRLSAKFYLVAMFFVIFDLEAVYVLAWGIAARETGWAGYVEIMVFLAILIAALVYLWRTGALDWAPKRQRPADRRY</sequence>
<evidence type="ECO:0000313" key="14">
    <source>
        <dbReference type="EMBL" id="SFF57909.1"/>
    </source>
</evidence>
<dbReference type="PANTHER" id="PTHR11058">
    <property type="entry name" value="NADH-UBIQUINONE OXIDOREDUCTASE CHAIN 3"/>
    <property type="match status" value="1"/>
</dbReference>
<evidence type="ECO:0000256" key="2">
    <source>
        <dbReference type="ARBA" id="ARBA00008472"/>
    </source>
</evidence>
<keyword evidence="8 12" id="KW-1133">Transmembrane helix</keyword>
<keyword evidence="4 12" id="KW-1003">Cell membrane</keyword>
<dbReference type="InterPro" id="IPR000440">
    <property type="entry name" value="NADH_UbQ/plastoQ_OxRdtase_su3"/>
</dbReference>
<comment type="similarity">
    <text evidence="2 12 13">Belongs to the complex I subunit 3 family.</text>
</comment>
<comment type="function">
    <text evidence="12">NDH-1 shuttles electrons from NADH, via FMN and iron-sulfur (Fe-S) centers, to quinones in the respiratory chain. The immediate electron acceptor for the enzyme in this species is believed to be ubiquinone. Couples the redox reaction to proton translocation (for every two electrons transferred, four hydrogen ions are translocated across the cytoplasmic membrane), and thus conserves the redox energy in a proton gradient.</text>
</comment>
<keyword evidence="7 12" id="KW-1278">Translocase</keyword>
<dbReference type="PANTHER" id="PTHR11058:SF21">
    <property type="entry name" value="NADH-QUINONE OXIDOREDUCTASE SUBUNIT A"/>
    <property type="match status" value="1"/>
</dbReference>
<evidence type="ECO:0000256" key="10">
    <source>
        <dbReference type="ARBA" id="ARBA00023075"/>
    </source>
</evidence>
<dbReference type="GO" id="GO:0008137">
    <property type="term" value="F:NADH dehydrogenase (ubiquinone) activity"/>
    <property type="evidence" value="ECO:0007669"/>
    <property type="project" value="InterPro"/>
</dbReference>
<organism evidence="14 15">
    <name type="scientific">Fontimonas thermophila</name>
    <dbReference type="NCBI Taxonomy" id="1076937"/>
    <lineage>
        <taxon>Bacteria</taxon>
        <taxon>Pseudomonadati</taxon>
        <taxon>Pseudomonadota</taxon>
        <taxon>Gammaproteobacteria</taxon>
        <taxon>Nevskiales</taxon>
        <taxon>Nevskiaceae</taxon>
        <taxon>Fontimonas</taxon>
    </lineage>
</organism>
<keyword evidence="11 12" id="KW-0472">Membrane</keyword>
<evidence type="ECO:0000256" key="1">
    <source>
        <dbReference type="ARBA" id="ARBA00004141"/>
    </source>
</evidence>